<name>A0A6C0CSE8_9ZZZZ</name>
<accession>A0A6C0CSE8</accession>
<dbReference type="AlphaFoldDB" id="A0A6C0CSE8"/>
<reference evidence="2" key="1">
    <citation type="journal article" date="2020" name="Nature">
        <title>Giant virus diversity and host interactions through global metagenomics.</title>
        <authorList>
            <person name="Schulz F."/>
            <person name="Roux S."/>
            <person name="Paez-Espino D."/>
            <person name="Jungbluth S."/>
            <person name="Walsh D.A."/>
            <person name="Denef V.J."/>
            <person name="McMahon K.D."/>
            <person name="Konstantinidis K.T."/>
            <person name="Eloe-Fadrosh E.A."/>
            <person name="Kyrpides N.C."/>
            <person name="Woyke T."/>
        </authorList>
    </citation>
    <scope>NUCLEOTIDE SEQUENCE</scope>
    <source>
        <strain evidence="2">GVMAG-M-3300021963-12</strain>
    </source>
</reference>
<sequence length="159" mass="18606">MILTINLDKKHIQESLELFFTKLLYCIYSWLSNDGEVIGYIIGVFHMLIATTIPIIIFISHTIYPNFWLKLINFICLFFIFMQHIIFNVCLLIPMEERLTKQQTIFYPLLEKMLEPVGISINQFVTYLVISEGTAVGCFGLELLSYVSRFVYMHYGIDV</sequence>
<organism evidence="2">
    <name type="scientific">viral metagenome</name>
    <dbReference type="NCBI Taxonomy" id="1070528"/>
    <lineage>
        <taxon>unclassified sequences</taxon>
        <taxon>metagenomes</taxon>
        <taxon>organismal metagenomes</taxon>
    </lineage>
</organism>
<evidence type="ECO:0000256" key="1">
    <source>
        <dbReference type="SAM" id="Phobius"/>
    </source>
</evidence>
<evidence type="ECO:0000313" key="2">
    <source>
        <dbReference type="EMBL" id="QHT07468.1"/>
    </source>
</evidence>
<protein>
    <submittedName>
        <fullName evidence="2">Uncharacterized protein</fullName>
    </submittedName>
</protein>
<feature type="transmembrane region" description="Helical" evidence="1">
    <location>
        <begin position="71"/>
        <end position="95"/>
    </location>
</feature>
<proteinExistence type="predicted"/>
<feature type="transmembrane region" description="Helical" evidence="1">
    <location>
        <begin position="37"/>
        <end position="59"/>
    </location>
</feature>
<keyword evidence="1" id="KW-0812">Transmembrane</keyword>
<dbReference type="EMBL" id="MN739481">
    <property type="protein sequence ID" value="QHT07468.1"/>
    <property type="molecule type" value="Genomic_DNA"/>
</dbReference>
<keyword evidence="1" id="KW-1133">Transmembrane helix</keyword>
<keyword evidence="1" id="KW-0472">Membrane</keyword>